<dbReference type="PANTHER" id="PTHR23416">
    <property type="entry name" value="SIALIC ACID SYNTHASE-RELATED"/>
    <property type="match status" value="1"/>
</dbReference>
<dbReference type="AlphaFoldDB" id="A0A556MLL8"/>
<dbReference type="SUPFAM" id="SSF51161">
    <property type="entry name" value="Trimeric LpxA-like enzymes"/>
    <property type="match status" value="1"/>
</dbReference>
<dbReference type="Proteomes" id="UP000318733">
    <property type="component" value="Unassembled WGS sequence"/>
</dbReference>
<gene>
    <name evidence="3" type="ORF">FO440_13450</name>
</gene>
<organism evidence="3 4">
    <name type="scientific">Mucilaginibacter corticis</name>
    <dbReference type="NCBI Taxonomy" id="2597670"/>
    <lineage>
        <taxon>Bacteria</taxon>
        <taxon>Pseudomonadati</taxon>
        <taxon>Bacteroidota</taxon>
        <taxon>Sphingobacteriia</taxon>
        <taxon>Sphingobacteriales</taxon>
        <taxon>Sphingobacteriaceae</taxon>
        <taxon>Mucilaginibacter</taxon>
    </lineage>
</organism>
<dbReference type="Gene3D" id="2.160.10.10">
    <property type="entry name" value="Hexapeptide repeat proteins"/>
    <property type="match status" value="1"/>
</dbReference>
<evidence type="ECO:0000256" key="1">
    <source>
        <dbReference type="ARBA" id="ARBA00007274"/>
    </source>
</evidence>
<dbReference type="Pfam" id="PF14602">
    <property type="entry name" value="Hexapep_2"/>
    <property type="match status" value="1"/>
</dbReference>
<dbReference type="Pfam" id="PF00132">
    <property type="entry name" value="Hexapep"/>
    <property type="match status" value="1"/>
</dbReference>
<dbReference type="EMBL" id="VLPK01000002">
    <property type="protein sequence ID" value="TSJ40745.1"/>
    <property type="molecule type" value="Genomic_DNA"/>
</dbReference>
<evidence type="ECO:0000313" key="4">
    <source>
        <dbReference type="Proteomes" id="UP000318733"/>
    </source>
</evidence>
<dbReference type="GO" id="GO:0008374">
    <property type="term" value="F:O-acyltransferase activity"/>
    <property type="evidence" value="ECO:0007669"/>
    <property type="project" value="TreeGrafter"/>
</dbReference>
<dbReference type="InterPro" id="IPR001451">
    <property type="entry name" value="Hexapep"/>
</dbReference>
<evidence type="ECO:0000313" key="3">
    <source>
        <dbReference type="EMBL" id="TSJ40745.1"/>
    </source>
</evidence>
<name>A0A556MLL8_9SPHI</name>
<dbReference type="CDD" id="cd04647">
    <property type="entry name" value="LbH_MAT_like"/>
    <property type="match status" value="1"/>
</dbReference>
<proteinExistence type="inferred from homology"/>
<reference evidence="3 4" key="1">
    <citation type="submission" date="2019-07" db="EMBL/GenBank/DDBJ databases">
        <authorList>
            <person name="Huq M.A."/>
        </authorList>
    </citation>
    <scope>NUCLEOTIDE SEQUENCE [LARGE SCALE GENOMIC DNA]</scope>
    <source>
        <strain evidence="3 4">MAH-19</strain>
    </source>
</reference>
<dbReference type="PANTHER" id="PTHR23416:SF23">
    <property type="entry name" value="ACETYLTRANSFERASE C18B11.09C-RELATED"/>
    <property type="match status" value="1"/>
</dbReference>
<dbReference type="RefSeq" id="WP_144248783.1">
    <property type="nucleotide sequence ID" value="NZ_VLPK01000002.1"/>
</dbReference>
<dbReference type="InterPro" id="IPR051159">
    <property type="entry name" value="Hexapeptide_acetyltransf"/>
</dbReference>
<evidence type="ECO:0000256" key="2">
    <source>
        <dbReference type="ARBA" id="ARBA00022679"/>
    </source>
</evidence>
<dbReference type="OrthoDB" id="9814490at2"/>
<protein>
    <submittedName>
        <fullName evidence="3">Acyltransferase</fullName>
    </submittedName>
</protein>
<dbReference type="InterPro" id="IPR011004">
    <property type="entry name" value="Trimer_LpxA-like_sf"/>
</dbReference>
<keyword evidence="2 3" id="KW-0808">Transferase</keyword>
<comment type="similarity">
    <text evidence="1">Belongs to the transferase hexapeptide repeat family.</text>
</comment>
<dbReference type="GO" id="GO:0005829">
    <property type="term" value="C:cytosol"/>
    <property type="evidence" value="ECO:0007669"/>
    <property type="project" value="TreeGrafter"/>
</dbReference>
<comment type="caution">
    <text evidence="3">The sequence shown here is derived from an EMBL/GenBank/DDBJ whole genome shotgun (WGS) entry which is preliminary data.</text>
</comment>
<keyword evidence="4" id="KW-1185">Reference proteome</keyword>
<sequence>MSIVSKVKSNPKLKKIALSLLIPKNENSPRLWVKLFLNPFKHKKGANAVVKSRTRMDVFPFNGFTLGANSVIEDFATINNGVGDVNIGDHSFVGIGNVVIGPVNIGNHVIIAQNVVMSGLNHGYEDVTIPPSLQKVTTKAINIEDDVWIGANCTVVAGVTIGKHSVVGAGSVVTKDVPEFSVVVGNPAKVIKKYDFKEQAWKKV</sequence>
<accession>A0A556MLL8</accession>
<keyword evidence="3" id="KW-0012">Acyltransferase</keyword>